<feature type="domain" description="Phosphatidic acid phosphatase type 2/haloperoxidase" evidence="9">
    <location>
        <begin position="129"/>
        <end position="245"/>
    </location>
</feature>
<evidence type="ECO:0000259" key="9">
    <source>
        <dbReference type="SMART" id="SM00014"/>
    </source>
</evidence>
<evidence type="ECO:0000256" key="2">
    <source>
        <dbReference type="ARBA" id="ARBA00022692"/>
    </source>
</evidence>
<protein>
    <recommendedName>
        <fullName evidence="9">Phosphatidic acid phosphatase type 2/haloperoxidase domain-containing protein</fullName>
    </recommendedName>
</protein>
<keyword evidence="2 8" id="KW-0812">Transmembrane</keyword>
<name>A0AA39FSV1_MICHY</name>
<dbReference type="SUPFAM" id="SSF48317">
    <property type="entry name" value="Acid phosphatase/Vanadium-dependent haloperoxidase"/>
    <property type="match status" value="1"/>
</dbReference>
<feature type="transmembrane region" description="Helical" evidence="8">
    <location>
        <begin position="227"/>
        <end position="247"/>
    </location>
</feature>
<keyword evidence="5 8" id="KW-1133">Transmembrane helix</keyword>
<dbReference type="SMART" id="SM00014">
    <property type="entry name" value="acidPPc"/>
    <property type="match status" value="1"/>
</dbReference>
<feature type="transmembrane region" description="Helical" evidence="8">
    <location>
        <begin position="384"/>
        <end position="410"/>
    </location>
</feature>
<dbReference type="PANTHER" id="PTHR14969:SF28">
    <property type="entry name" value="DIHYDROSPHINGOSINE 1-PHOSPHATE PHOSPHATASE LCB3-RELATED"/>
    <property type="match status" value="1"/>
</dbReference>
<dbReference type="GO" id="GO:0006670">
    <property type="term" value="P:sphingosine metabolic process"/>
    <property type="evidence" value="ECO:0007669"/>
    <property type="project" value="TreeGrafter"/>
</dbReference>
<sequence>MLREIINYLMDPFLVARIQNFFGVDVFDKVKKNGLNNDESNERCGIKKNDYLLCESDTKFSTSISNSVDKVENNIEDINNTKLLSDSKKLLPITNYFWYYLFLFSSELGDELFYTAFITIWFWNIDAEIGRKVILVWAIVMTTGQIMKDIIRWPRPACPPAVRLQNKWSLEYGMPSTHASVSVSIPFSIILFTMNKYNYSITLGIIIVIIWSTLICISRLYLGMHTVLDVIAGLLLAIILMIPLIPIVNYMDHYFITNYWSLVILIAISITVIVYYPTSDKWTPTRNDTTMVVSVVSGIHVGAWLNYYTGVISPNLQPPPYDINLPTYTALGQIILRTILGFCFAIPLKLIIKLLVYTIMCGIKRINAKELMKSENSLENRNKIIIDLVYRFIYCFTFGIVTVYILPLIFTMVGLSRPEFYNDS</sequence>
<comment type="caution">
    <text evidence="10">The sequence shown here is derived from an EMBL/GenBank/DDBJ whole genome shotgun (WGS) entry which is preliminary data.</text>
</comment>
<feature type="transmembrane region" description="Helical" evidence="8">
    <location>
        <begin position="290"/>
        <end position="309"/>
    </location>
</feature>
<dbReference type="EMBL" id="JAQQBR010000005">
    <property type="protein sequence ID" value="KAK0175229.1"/>
    <property type="molecule type" value="Genomic_DNA"/>
</dbReference>
<dbReference type="Gene3D" id="1.20.144.10">
    <property type="entry name" value="Phosphatidic acid phosphatase type 2/haloperoxidase"/>
    <property type="match status" value="1"/>
</dbReference>
<evidence type="ECO:0000256" key="7">
    <source>
        <dbReference type="ARBA" id="ARBA00038324"/>
    </source>
</evidence>
<accession>A0AA39FSV1</accession>
<evidence type="ECO:0000256" key="6">
    <source>
        <dbReference type="ARBA" id="ARBA00023136"/>
    </source>
</evidence>
<evidence type="ECO:0000313" key="10">
    <source>
        <dbReference type="EMBL" id="KAK0175229.1"/>
    </source>
</evidence>
<keyword evidence="4" id="KW-0256">Endoplasmic reticulum</keyword>
<dbReference type="GO" id="GO:0042392">
    <property type="term" value="F:sphingosine-1-phosphate phosphatase activity"/>
    <property type="evidence" value="ECO:0007669"/>
    <property type="project" value="TreeGrafter"/>
</dbReference>
<dbReference type="PANTHER" id="PTHR14969">
    <property type="entry name" value="SPHINGOSINE-1-PHOSPHATE PHOSPHOHYDROLASE"/>
    <property type="match status" value="1"/>
</dbReference>
<dbReference type="Pfam" id="PF01569">
    <property type="entry name" value="PAP2"/>
    <property type="match status" value="1"/>
</dbReference>
<dbReference type="InterPro" id="IPR000326">
    <property type="entry name" value="PAP2/HPO"/>
</dbReference>
<feature type="transmembrane region" description="Helical" evidence="8">
    <location>
        <begin position="199"/>
        <end position="222"/>
    </location>
</feature>
<evidence type="ECO:0000256" key="8">
    <source>
        <dbReference type="SAM" id="Phobius"/>
    </source>
</evidence>
<keyword evidence="11" id="KW-1185">Reference proteome</keyword>
<evidence type="ECO:0000256" key="3">
    <source>
        <dbReference type="ARBA" id="ARBA00022801"/>
    </source>
</evidence>
<feature type="transmembrane region" description="Helical" evidence="8">
    <location>
        <begin position="334"/>
        <end position="363"/>
    </location>
</feature>
<comment type="subcellular location">
    <subcellularLocation>
        <location evidence="1">Endoplasmic reticulum membrane</location>
        <topology evidence="1">Multi-pass membrane protein</topology>
    </subcellularLocation>
</comment>
<dbReference type="AlphaFoldDB" id="A0AA39FSV1"/>
<dbReference type="InterPro" id="IPR036938">
    <property type="entry name" value="PAP2/HPO_sf"/>
</dbReference>
<keyword evidence="3" id="KW-0378">Hydrolase</keyword>
<reference evidence="10" key="2">
    <citation type="submission" date="2023-03" db="EMBL/GenBank/DDBJ databases">
        <authorList>
            <person name="Inwood S.N."/>
            <person name="Skelly J.G."/>
            <person name="Guhlin J."/>
            <person name="Harrop T.W.R."/>
            <person name="Goldson S.G."/>
            <person name="Dearden P.K."/>
        </authorList>
    </citation>
    <scope>NUCLEOTIDE SEQUENCE</scope>
    <source>
        <strain evidence="10">Lincoln</strain>
        <tissue evidence="10">Whole body</tissue>
    </source>
</reference>
<reference evidence="10" key="1">
    <citation type="journal article" date="2023" name="bioRxiv">
        <title>Scaffold-level genome assemblies of two parasitoid biocontrol wasps reveal the parthenogenesis mechanism and an associated novel virus.</title>
        <authorList>
            <person name="Inwood S."/>
            <person name="Skelly J."/>
            <person name="Guhlin J."/>
            <person name="Harrop T."/>
            <person name="Goldson S."/>
            <person name="Dearden P."/>
        </authorList>
    </citation>
    <scope>NUCLEOTIDE SEQUENCE</scope>
    <source>
        <strain evidence="10">Lincoln</strain>
        <tissue evidence="10">Whole body</tissue>
    </source>
</reference>
<evidence type="ECO:0000256" key="5">
    <source>
        <dbReference type="ARBA" id="ARBA00022989"/>
    </source>
</evidence>
<feature type="transmembrane region" description="Helical" evidence="8">
    <location>
        <begin position="259"/>
        <end position="278"/>
    </location>
</feature>
<evidence type="ECO:0000256" key="4">
    <source>
        <dbReference type="ARBA" id="ARBA00022824"/>
    </source>
</evidence>
<evidence type="ECO:0000313" key="11">
    <source>
        <dbReference type="Proteomes" id="UP001168972"/>
    </source>
</evidence>
<gene>
    <name evidence="10" type="ORF">PV327_008995</name>
</gene>
<comment type="similarity">
    <text evidence="7">Belongs to the type 2 lipid phosphate phosphatase family.</text>
</comment>
<organism evidence="10 11">
    <name type="scientific">Microctonus hyperodae</name>
    <name type="common">Parasitoid wasp</name>
    <dbReference type="NCBI Taxonomy" id="165561"/>
    <lineage>
        <taxon>Eukaryota</taxon>
        <taxon>Metazoa</taxon>
        <taxon>Ecdysozoa</taxon>
        <taxon>Arthropoda</taxon>
        <taxon>Hexapoda</taxon>
        <taxon>Insecta</taxon>
        <taxon>Pterygota</taxon>
        <taxon>Neoptera</taxon>
        <taxon>Endopterygota</taxon>
        <taxon>Hymenoptera</taxon>
        <taxon>Apocrita</taxon>
        <taxon>Ichneumonoidea</taxon>
        <taxon>Braconidae</taxon>
        <taxon>Euphorinae</taxon>
        <taxon>Microctonus</taxon>
    </lineage>
</organism>
<dbReference type="CDD" id="cd03388">
    <property type="entry name" value="PAP2_SPPase1"/>
    <property type="match status" value="1"/>
</dbReference>
<dbReference type="Proteomes" id="UP001168972">
    <property type="component" value="Unassembled WGS sequence"/>
</dbReference>
<keyword evidence="6 8" id="KW-0472">Membrane</keyword>
<evidence type="ECO:0000256" key="1">
    <source>
        <dbReference type="ARBA" id="ARBA00004477"/>
    </source>
</evidence>
<proteinExistence type="inferred from homology"/>
<dbReference type="GO" id="GO:0005789">
    <property type="term" value="C:endoplasmic reticulum membrane"/>
    <property type="evidence" value="ECO:0007669"/>
    <property type="project" value="UniProtKB-SubCell"/>
</dbReference>